<sequence>MNGAAGDSSHIGPPKLLLPITPRTLDGISPSSGVESFEAEESHEDRTNTQIFGDERLEEQNNLEDKSRRRVDSSESWESESVSSSSSSSDIEEGQVSMSFEAAHEFREIRATKIVQHYGRIRVFRGPLGAVFYIGPHWYAVIVMASVIVGIGFGFSFWATPRLNMSEGKRWWQRFIGVLLTDLKPRSFKGFEDTFKRFNNQVRNMAILRGEATPPRKSERKVSFCASALQVPAQENLEQLKLSDLVLPMEACSIDEFGQPGADPVDGELYTIFELGKTTLKEYLKQ</sequence>
<accession>A0A7J6LHH7</accession>
<feature type="non-terminal residue" evidence="3">
    <location>
        <position position="286"/>
    </location>
</feature>
<evidence type="ECO:0000313" key="4">
    <source>
        <dbReference type="Proteomes" id="UP000591131"/>
    </source>
</evidence>
<feature type="region of interest" description="Disordered" evidence="1">
    <location>
        <begin position="1"/>
        <end position="90"/>
    </location>
</feature>
<keyword evidence="2" id="KW-0472">Membrane</keyword>
<evidence type="ECO:0000256" key="1">
    <source>
        <dbReference type="SAM" id="MobiDB-lite"/>
    </source>
</evidence>
<feature type="compositionally biased region" description="Low complexity" evidence="1">
    <location>
        <begin position="74"/>
        <end position="89"/>
    </location>
</feature>
<feature type="transmembrane region" description="Helical" evidence="2">
    <location>
        <begin position="138"/>
        <end position="160"/>
    </location>
</feature>
<keyword evidence="2" id="KW-0812">Transmembrane</keyword>
<dbReference type="EMBL" id="JAAPAO010000488">
    <property type="protein sequence ID" value="KAF4658586.1"/>
    <property type="molecule type" value="Genomic_DNA"/>
</dbReference>
<organism evidence="3 4">
    <name type="scientific">Perkinsus chesapeaki</name>
    <name type="common">Clam parasite</name>
    <name type="synonym">Perkinsus andrewsi</name>
    <dbReference type="NCBI Taxonomy" id="330153"/>
    <lineage>
        <taxon>Eukaryota</taxon>
        <taxon>Sar</taxon>
        <taxon>Alveolata</taxon>
        <taxon>Perkinsozoa</taxon>
        <taxon>Perkinsea</taxon>
        <taxon>Perkinsida</taxon>
        <taxon>Perkinsidae</taxon>
        <taxon>Perkinsus</taxon>
    </lineage>
</organism>
<protein>
    <submittedName>
        <fullName evidence="3">Uncharacterized protein</fullName>
    </submittedName>
</protein>
<evidence type="ECO:0000256" key="2">
    <source>
        <dbReference type="SAM" id="Phobius"/>
    </source>
</evidence>
<dbReference type="AlphaFoldDB" id="A0A7J6LHH7"/>
<evidence type="ECO:0000313" key="3">
    <source>
        <dbReference type="EMBL" id="KAF4658586.1"/>
    </source>
</evidence>
<feature type="compositionally biased region" description="Basic and acidic residues" evidence="1">
    <location>
        <begin position="43"/>
        <end position="73"/>
    </location>
</feature>
<name>A0A7J6LHH7_PERCH</name>
<dbReference type="OrthoDB" id="448637at2759"/>
<dbReference type="Proteomes" id="UP000591131">
    <property type="component" value="Unassembled WGS sequence"/>
</dbReference>
<proteinExistence type="predicted"/>
<comment type="caution">
    <text evidence="3">The sequence shown here is derived from an EMBL/GenBank/DDBJ whole genome shotgun (WGS) entry which is preliminary data.</text>
</comment>
<keyword evidence="4" id="KW-1185">Reference proteome</keyword>
<keyword evidence="2" id="KW-1133">Transmembrane helix</keyword>
<reference evidence="3 4" key="1">
    <citation type="submission" date="2020-04" db="EMBL/GenBank/DDBJ databases">
        <title>Perkinsus chesapeaki whole genome sequence.</title>
        <authorList>
            <person name="Bogema D.R."/>
        </authorList>
    </citation>
    <scope>NUCLEOTIDE SEQUENCE [LARGE SCALE GENOMIC DNA]</scope>
    <source>
        <strain evidence="3">ATCC PRA-425</strain>
    </source>
</reference>
<gene>
    <name evidence="3" type="ORF">FOL47_007913</name>
</gene>